<dbReference type="OrthoDB" id="441129at2759"/>
<accession>A0A0N0VET1</accession>
<dbReference type="PANTHER" id="PTHR14845">
    <property type="entry name" value="COILED-COIL DOMAIN-CONTAINING 166"/>
    <property type="match status" value="1"/>
</dbReference>
<feature type="coiled-coil region" evidence="1">
    <location>
        <begin position="105"/>
        <end position="157"/>
    </location>
</feature>
<evidence type="ECO:0000313" key="3">
    <source>
        <dbReference type="Proteomes" id="UP000037923"/>
    </source>
</evidence>
<dbReference type="OMA" id="MEADKWT"/>
<dbReference type="Proteomes" id="UP000037923">
    <property type="component" value="Unassembled WGS sequence"/>
</dbReference>
<reference evidence="2 3" key="1">
    <citation type="submission" date="2015-07" db="EMBL/GenBank/DDBJ databases">
        <title>High-quality genome of monoxenous trypanosomatid Leptomonas pyrrhocoris.</title>
        <authorList>
            <person name="Flegontov P."/>
            <person name="Butenko A."/>
            <person name="Firsov S."/>
            <person name="Vlcek C."/>
            <person name="Logacheva M.D."/>
            <person name="Field M."/>
            <person name="Filatov D."/>
            <person name="Flegontova O."/>
            <person name="Gerasimov E."/>
            <person name="Jackson A.P."/>
            <person name="Kelly S."/>
            <person name="Opperdoes F."/>
            <person name="O'Reilly A."/>
            <person name="Votypka J."/>
            <person name="Yurchenko V."/>
            <person name="Lukes J."/>
        </authorList>
    </citation>
    <scope>NUCLEOTIDE SEQUENCE [LARGE SCALE GENOMIC DNA]</scope>
    <source>
        <strain evidence="2">H10</strain>
    </source>
</reference>
<dbReference type="EMBL" id="LGTL01000011">
    <property type="protein sequence ID" value="KPA79252.1"/>
    <property type="molecule type" value="Genomic_DNA"/>
</dbReference>
<keyword evidence="3" id="KW-1185">Reference proteome</keyword>
<keyword evidence="1" id="KW-0175">Coiled coil</keyword>
<gene>
    <name evidence="2" type="ORF">ABB37_05729</name>
</gene>
<evidence type="ECO:0000256" key="1">
    <source>
        <dbReference type="SAM" id="Coils"/>
    </source>
</evidence>
<proteinExistence type="predicted"/>
<sequence length="526" mass="58468">MRSVGDAKPPAAPPVLPSLLYSDSLSSSSLHKRDDHPVIIAGATSPLPPHSGLRSMLTKTSLDNAISAASPPRTVEARDDPLLASLAKSDLSVARSVAENYCHQYKESVAENAQLRASLQQHEDDSIQVVHFLEEKLKDLQTEAANYKKGMTQLLDDHRSAEEALQEKYGDMIRERDAELARYATVTAKLHDDLHRASRYVQQRHTHATELLQLQEQLSELAASHEKELAALHFQTVDRKLKLIALEKAMRAEFDALVEARATKALEERFQSVLERTRNLESEKLSLTRNLQDLMQLASQLDAERLQVRREAAVQQQAQKELKSHALVRGRLKEQADLKVYQLEERLREVSGRYKRQLAETEARHAARIASLEEELKATRNSLQSHRAELQQMRQLTAKVVGERSELENFFHTALADCQRYRCAMGAVVPTATTATTAALNGNSRGTLPEKVEWGGENSTKSGGVVAASAASLVSGSIGASPQRNSSAPFEDLSWKDKEKVIKSLLFFLNANYYKNTPGTESGPTE</sequence>
<protein>
    <recommendedName>
        <fullName evidence="4">Basal body-orientation factor 1</fullName>
    </recommendedName>
</protein>
<evidence type="ECO:0000313" key="2">
    <source>
        <dbReference type="EMBL" id="KPA79251.1"/>
    </source>
</evidence>
<name>A0A0N0VET1_LEPPY</name>
<dbReference type="PANTHER" id="PTHR14845:SF6">
    <property type="entry name" value="BASAL BODY-ORIENTATION FACTOR 1"/>
    <property type="match status" value="1"/>
</dbReference>
<dbReference type="VEuPathDB" id="TriTrypDB:LpyrH10_11_1940"/>
<dbReference type="RefSeq" id="XP_015657691.1">
    <property type="nucleotide sequence ID" value="XM_015803866.1"/>
</dbReference>
<evidence type="ECO:0008006" key="4">
    <source>
        <dbReference type="Google" id="ProtNLM"/>
    </source>
</evidence>
<dbReference type="EMBL" id="LGTL01000011">
    <property type="protein sequence ID" value="KPA79251.1"/>
    <property type="molecule type" value="Genomic_DNA"/>
</dbReference>
<dbReference type="AlphaFoldDB" id="A0A0N0VET1"/>
<dbReference type="GeneID" id="26906019"/>
<feature type="coiled-coil region" evidence="1">
    <location>
        <begin position="263"/>
        <end position="311"/>
    </location>
</feature>
<dbReference type="RefSeq" id="XP_015657690.1">
    <property type="nucleotide sequence ID" value="XM_015803865.1"/>
</dbReference>
<feature type="coiled-coil region" evidence="1">
    <location>
        <begin position="355"/>
        <end position="396"/>
    </location>
</feature>
<organism evidence="2 3">
    <name type="scientific">Leptomonas pyrrhocoris</name>
    <name type="common">Firebug parasite</name>
    <dbReference type="NCBI Taxonomy" id="157538"/>
    <lineage>
        <taxon>Eukaryota</taxon>
        <taxon>Discoba</taxon>
        <taxon>Euglenozoa</taxon>
        <taxon>Kinetoplastea</taxon>
        <taxon>Metakinetoplastina</taxon>
        <taxon>Trypanosomatida</taxon>
        <taxon>Trypanosomatidae</taxon>
        <taxon>Leishmaniinae</taxon>
        <taxon>Leptomonas</taxon>
    </lineage>
</organism>
<comment type="caution">
    <text evidence="2">The sequence shown here is derived from an EMBL/GenBank/DDBJ whole genome shotgun (WGS) entry which is preliminary data.</text>
</comment>